<organism evidence="2 3">
    <name type="scientific">Oedothorax gibbosus</name>
    <dbReference type="NCBI Taxonomy" id="931172"/>
    <lineage>
        <taxon>Eukaryota</taxon>
        <taxon>Metazoa</taxon>
        <taxon>Ecdysozoa</taxon>
        <taxon>Arthropoda</taxon>
        <taxon>Chelicerata</taxon>
        <taxon>Arachnida</taxon>
        <taxon>Araneae</taxon>
        <taxon>Araneomorphae</taxon>
        <taxon>Entelegynae</taxon>
        <taxon>Araneoidea</taxon>
        <taxon>Linyphiidae</taxon>
        <taxon>Erigoninae</taxon>
        <taxon>Oedothorax</taxon>
    </lineage>
</organism>
<reference evidence="2 3" key="1">
    <citation type="journal article" date="2022" name="Nat. Ecol. Evol.">
        <title>A masculinizing supergene underlies an exaggerated male reproductive morph in a spider.</title>
        <authorList>
            <person name="Hendrickx F."/>
            <person name="De Corte Z."/>
            <person name="Sonet G."/>
            <person name="Van Belleghem S.M."/>
            <person name="Kostlbacher S."/>
            <person name="Vangestel C."/>
        </authorList>
    </citation>
    <scope>NUCLEOTIDE SEQUENCE [LARGE SCALE GENOMIC DNA]</scope>
    <source>
        <strain evidence="2">W744_W776</strain>
    </source>
</reference>
<gene>
    <name evidence="2" type="ORF">JTE90_008142</name>
</gene>
<feature type="region of interest" description="Disordered" evidence="1">
    <location>
        <begin position="52"/>
        <end position="79"/>
    </location>
</feature>
<name>A0AAV6TCZ5_9ARAC</name>
<proteinExistence type="predicted"/>
<accession>A0AAV6TCZ5</accession>
<evidence type="ECO:0000313" key="2">
    <source>
        <dbReference type="EMBL" id="KAG8155628.1"/>
    </source>
</evidence>
<comment type="caution">
    <text evidence="2">The sequence shown here is derived from an EMBL/GenBank/DDBJ whole genome shotgun (WGS) entry which is preliminary data.</text>
</comment>
<evidence type="ECO:0000256" key="1">
    <source>
        <dbReference type="SAM" id="MobiDB-lite"/>
    </source>
</evidence>
<keyword evidence="3" id="KW-1185">Reference proteome</keyword>
<dbReference type="Proteomes" id="UP000827092">
    <property type="component" value="Unassembled WGS sequence"/>
</dbReference>
<evidence type="ECO:0000313" key="3">
    <source>
        <dbReference type="Proteomes" id="UP000827092"/>
    </source>
</evidence>
<dbReference type="EMBL" id="JAFNEN010007783">
    <property type="protein sequence ID" value="KAG8155628.1"/>
    <property type="molecule type" value="Genomic_DNA"/>
</dbReference>
<feature type="compositionally biased region" description="Low complexity" evidence="1">
    <location>
        <begin position="64"/>
        <end position="73"/>
    </location>
</feature>
<protein>
    <submittedName>
        <fullName evidence="2">Uncharacterized protein</fullName>
    </submittedName>
</protein>
<sequence>MPPSVPLIIPRVRKPQNITEVYSTYSMHHCSGVTPALKHLLIYFKVNLRQPRQPVRSSGKRGWGLVQNGQLPPLGGPPD</sequence>
<dbReference type="AlphaFoldDB" id="A0AAV6TCZ5"/>